<keyword evidence="1" id="KW-1133">Transmembrane helix</keyword>
<keyword evidence="1" id="KW-0472">Membrane</keyword>
<protein>
    <submittedName>
        <fullName evidence="2">Uncharacterized protein</fullName>
    </submittedName>
</protein>
<accession>A0A371I3T3</accession>
<keyword evidence="1" id="KW-0812">Transmembrane</keyword>
<organism evidence="2 3">
    <name type="scientific">Mucuna pruriens</name>
    <name type="common">Velvet bean</name>
    <name type="synonym">Dolichos pruriens</name>
    <dbReference type="NCBI Taxonomy" id="157652"/>
    <lineage>
        <taxon>Eukaryota</taxon>
        <taxon>Viridiplantae</taxon>
        <taxon>Streptophyta</taxon>
        <taxon>Embryophyta</taxon>
        <taxon>Tracheophyta</taxon>
        <taxon>Spermatophyta</taxon>
        <taxon>Magnoliopsida</taxon>
        <taxon>eudicotyledons</taxon>
        <taxon>Gunneridae</taxon>
        <taxon>Pentapetalae</taxon>
        <taxon>rosids</taxon>
        <taxon>fabids</taxon>
        <taxon>Fabales</taxon>
        <taxon>Fabaceae</taxon>
        <taxon>Papilionoideae</taxon>
        <taxon>50 kb inversion clade</taxon>
        <taxon>NPAAA clade</taxon>
        <taxon>indigoferoid/millettioid clade</taxon>
        <taxon>Phaseoleae</taxon>
        <taxon>Mucuna</taxon>
    </lineage>
</organism>
<dbReference type="EMBL" id="QJKJ01001001">
    <property type="protein sequence ID" value="RDY09634.1"/>
    <property type="molecule type" value="Genomic_DNA"/>
</dbReference>
<evidence type="ECO:0000313" key="3">
    <source>
        <dbReference type="Proteomes" id="UP000257109"/>
    </source>
</evidence>
<feature type="non-terminal residue" evidence="2">
    <location>
        <position position="1"/>
    </location>
</feature>
<dbReference type="Proteomes" id="UP000257109">
    <property type="component" value="Unassembled WGS sequence"/>
</dbReference>
<dbReference type="AlphaFoldDB" id="A0A371I3T3"/>
<evidence type="ECO:0000313" key="2">
    <source>
        <dbReference type="EMBL" id="RDY09634.1"/>
    </source>
</evidence>
<evidence type="ECO:0000256" key="1">
    <source>
        <dbReference type="SAM" id="Phobius"/>
    </source>
</evidence>
<name>A0A371I3T3_MUCPR</name>
<gene>
    <name evidence="2" type="ORF">CR513_05975</name>
</gene>
<sequence>MQKIPYASVVGILMYAQVYTCPDISFVVGVLGRYPGMQYWKRTKGYTFIDSLKVWRSSSTLTPILQDVKIIKYMLHVWIHLYVGWRSYLLETLIAPLTHACKVCGLLRGIQPWDMIVKLYHKFTERIQNKQNLVEYIGKSFMLVYPSIKELIPKIFHEHTAHMSVIP</sequence>
<keyword evidence="3" id="KW-1185">Reference proteome</keyword>
<comment type="caution">
    <text evidence="2">The sequence shown here is derived from an EMBL/GenBank/DDBJ whole genome shotgun (WGS) entry which is preliminary data.</text>
</comment>
<reference evidence="2" key="1">
    <citation type="submission" date="2018-05" db="EMBL/GenBank/DDBJ databases">
        <title>Draft genome of Mucuna pruriens seed.</title>
        <authorList>
            <person name="Nnadi N.E."/>
            <person name="Vos R."/>
            <person name="Hasami M.H."/>
            <person name="Devisetty U.K."/>
            <person name="Aguiy J.C."/>
        </authorList>
    </citation>
    <scope>NUCLEOTIDE SEQUENCE [LARGE SCALE GENOMIC DNA]</scope>
    <source>
        <strain evidence="2">JCA_2017</strain>
    </source>
</reference>
<feature type="transmembrane region" description="Helical" evidence="1">
    <location>
        <begin position="12"/>
        <end position="34"/>
    </location>
</feature>
<proteinExistence type="predicted"/>